<name>A0A367ZKT7_9BACT</name>
<dbReference type="AlphaFoldDB" id="A0A367ZKT7"/>
<dbReference type="Proteomes" id="UP000252355">
    <property type="component" value="Unassembled WGS sequence"/>
</dbReference>
<dbReference type="PANTHER" id="PTHR48100">
    <property type="entry name" value="BROAD-SPECIFICITY PHOSPHATASE YOR283W-RELATED"/>
    <property type="match status" value="1"/>
</dbReference>
<dbReference type="PROSITE" id="PS00175">
    <property type="entry name" value="PG_MUTASE"/>
    <property type="match status" value="1"/>
</dbReference>
<evidence type="ECO:0000256" key="1">
    <source>
        <dbReference type="PIRSR" id="PIRSR613078-2"/>
    </source>
</evidence>
<dbReference type="CDD" id="cd07067">
    <property type="entry name" value="HP_PGM_like"/>
    <property type="match status" value="1"/>
</dbReference>
<organism evidence="2 3">
    <name type="scientific">Candidatus Ozemobacter sibiricus</name>
    <dbReference type="NCBI Taxonomy" id="2268124"/>
    <lineage>
        <taxon>Bacteria</taxon>
        <taxon>Candidatus Ozemobacteria</taxon>
        <taxon>Candidatus Ozemobacterales</taxon>
        <taxon>Candidatus Ozemobacteraceae</taxon>
        <taxon>Candidatus Ozemobacter</taxon>
    </lineage>
</organism>
<evidence type="ECO:0000313" key="2">
    <source>
        <dbReference type="EMBL" id="RCK78379.1"/>
    </source>
</evidence>
<sequence>MIICLIRHGETVFNREERMQGARDIDLTDRGRAEAAALGEQLRVAGLAPRLVYTSPVKRAAETARLLSLPGPIIDHPAFRARGLGDLEGLTRSEIRERYPGALERLRQWDWVPPGGEETLRDLFDRAAAGVEDVAQAEAAAGSPLGVIVTHSGVLEALLRGWLDLEPHQGLPFPLKNAGALVCTPSAAGWRPVQMIAAGEEGFVDHA</sequence>
<reference evidence="2 3" key="1">
    <citation type="submission" date="2018-05" db="EMBL/GenBank/DDBJ databases">
        <title>A metagenomic window into the 2 km-deep terrestrial subsurface aquifer revealed taxonomically and functionally diverse microbial community comprising novel uncultured bacterial lineages.</title>
        <authorList>
            <person name="Kadnikov V.V."/>
            <person name="Mardanov A.V."/>
            <person name="Beletsky A.V."/>
            <person name="Banks D."/>
            <person name="Pimenov N.V."/>
            <person name="Frank Y.A."/>
            <person name="Karnachuk O.V."/>
            <person name="Ravin N.V."/>
        </authorList>
    </citation>
    <scope>NUCLEOTIDE SEQUENCE [LARGE SCALE GENOMIC DNA]</scope>
    <source>
        <strain evidence="2">BY5</strain>
    </source>
</reference>
<feature type="binding site" evidence="1">
    <location>
        <begin position="7"/>
        <end position="14"/>
    </location>
    <ligand>
        <name>substrate</name>
    </ligand>
</feature>
<dbReference type="Gene3D" id="3.40.50.1240">
    <property type="entry name" value="Phosphoglycerate mutase-like"/>
    <property type="match status" value="1"/>
</dbReference>
<protein>
    <submittedName>
        <fullName evidence="2">Phosphoglycerate mutase family</fullName>
    </submittedName>
</protein>
<evidence type="ECO:0000313" key="3">
    <source>
        <dbReference type="Proteomes" id="UP000252355"/>
    </source>
</evidence>
<dbReference type="GO" id="GO:0016791">
    <property type="term" value="F:phosphatase activity"/>
    <property type="evidence" value="ECO:0007669"/>
    <property type="project" value="TreeGrafter"/>
</dbReference>
<dbReference type="EMBL" id="QOQW01000023">
    <property type="protein sequence ID" value="RCK78379.1"/>
    <property type="molecule type" value="Genomic_DNA"/>
</dbReference>
<comment type="caution">
    <text evidence="2">The sequence shown here is derived from an EMBL/GenBank/DDBJ whole genome shotgun (WGS) entry which is preliminary data.</text>
</comment>
<dbReference type="InterPro" id="IPR013078">
    <property type="entry name" value="His_Pase_superF_clade-1"/>
</dbReference>
<proteinExistence type="predicted"/>
<dbReference type="InterPro" id="IPR001345">
    <property type="entry name" value="PG/BPGM_mutase_AS"/>
</dbReference>
<accession>A0A367ZKT7</accession>
<gene>
    <name evidence="2" type="ORF">OZSIB_1481</name>
</gene>
<feature type="binding site" evidence="1">
    <location>
        <position position="59"/>
    </location>
    <ligand>
        <name>substrate</name>
    </ligand>
</feature>
<dbReference type="Pfam" id="PF00300">
    <property type="entry name" value="His_Phos_1"/>
    <property type="match status" value="1"/>
</dbReference>
<dbReference type="SUPFAM" id="SSF53254">
    <property type="entry name" value="Phosphoglycerate mutase-like"/>
    <property type="match status" value="1"/>
</dbReference>
<dbReference type="InterPro" id="IPR029033">
    <property type="entry name" value="His_PPase_superfam"/>
</dbReference>
<dbReference type="InterPro" id="IPR050275">
    <property type="entry name" value="PGM_Phosphatase"/>
</dbReference>
<dbReference type="SMART" id="SM00855">
    <property type="entry name" value="PGAM"/>
    <property type="match status" value="1"/>
</dbReference>